<keyword evidence="4" id="KW-1185">Reference proteome</keyword>
<dbReference type="InterPro" id="IPR002059">
    <property type="entry name" value="CSP_DNA-bd"/>
</dbReference>
<accession>A0ABV7KUP3</accession>
<comment type="caution">
    <text evidence="3">The sequence shown here is derived from an EMBL/GenBank/DDBJ whole genome shotgun (WGS) entry which is preliminary data.</text>
</comment>
<dbReference type="CDD" id="cd04458">
    <property type="entry name" value="CSP_CDS"/>
    <property type="match status" value="2"/>
</dbReference>
<dbReference type="Proteomes" id="UP001595528">
    <property type="component" value="Unassembled WGS sequence"/>
</dbReference>
<sequence length="261" mass="27802">MQEGEFPVGGNGGVEVVRGQIKWFNAVKGFGFVKPDDGSGDVFLHLTCLRDYGRDSVAEGTTIECEVAQRAKGKQAVRILTLDPSTAQEGDGGPRGPGGPRSHGVGGHGTGGHEPGGGYGGGPDGGWNGRPPRREGRFGDRDRGGYDPSAHGAEQPDLGYGRAPRFRDGGDDAGMRGGRPPQRRVAEVVPEGEFMSATVKWFNPIRGYGFVLCQQYPQDVFLHMEVLRRAGVRDLQPGQEIEIRVGQGPKGLQVAEVRVSA</sequence>
<evidence type="ECO:0000256" key="1">
    <source>
        <dbReference type="SAM" id="MobiDB-lite"/>
    </source>
</evidence>
<evidence type="ECO:0000313" key="3">
    <source>
        <dbReference type="EMBL" id="MFC3226017.1"/>
    </source>
</evidence>
<dbReference type="SUPFAM" id="SSF50249">
    <property type="entry name" value="Nucleic acid-binding proteins"/>
    <property type="match status" value="2"/>
</dbReference>
<reference evidence="4" key="1">
    <citation type="journal article" date="2019" name="Int. J. Syst. Evol. Microbiol.">
        <title>The Global Catalogue of Microorganisms (GCM) 10K type strain sequencing project: providing services to taxonomists for standard genome sequencing and annotation.</title>
        <authorList>
            <consortium name="The Broad Institute Genomics Platform"/>
            <consortium name="The Broad Institute Genome Sequencing Center for Infectious Disease"/>
            <person name="Wu L."/>
            <person name="Ma J."/>
        </authorList>
    </citation>
    <scope>NUCLEOTIDE SEQUENCE [LARGE SCALE GENOMIC DNA]</scope>
    <source>
        <strain evidence="4">KCTC 42964</strain>
    </source>
</reference>
<feature type="compositionally biased region" description="Basic and acidic residues" evidence="1">
    <location>
        <begin position="165"/>
        <end position="174"/>
    </location>
</feature>
<proteinExistence type="predicted"/>
<feature type="region of interest" description="Disordered" evidence="1">
    <location>
        <begin position="83"/>
        <end position="183"/>
    </location>
</feature>
<feature type="domain" description="CSD" evidence="2">
    <location>
        <begin position="194"/>
        <end position="259"/>
    </location>
</feature>
<evidence type="ECO:0000259" key="2">
    <source>
        <dbReference type="PROSITE" id="PS51857"/>
    </source>
</evidence>
<dbReference type="PANTHER" id="PTHR11544">
    <property type="entry name" value="COLD SHOCK DOMAIN CONTAINING PROTEINS"/>
    <property type="match status" value="1"/>
</dbReference>
<dbReference type="InterPro" id="IPR012340">
    <property type="entry name" value="NA-bd_OB-fold"/>
</dbReference>
<feature type="compositionally biased region" description="Gly residues" evidence="1">
    <location>
        <begin position="90"/>
        <end position="128"/>
    </location>
</feature>
<dbReference type="PROSITE" id="PS51857">
    <property type="entry name" value="CSD_2"/>
    <property type="match status" value="2"/>
</dbReference>
<dbReference type="PRINTS" id="PR00050">
    <property type="entry name" value="COLDSHOCK"/>
</dbReference>
<evidence type="ECO:0000313" key="4">
    <source>
        <dbReference type="Proteomes" id="UP001595528"/>
    </source>
</evidence>
<dbReference type="Pfam" id="PF00313">
    <property type="entry name" value="CSD"/>
    <property type="match status" value="2"/>
</dbReference>
<gene>
    <name evidence="3" type="ORF">ACFOGJ_02180</name>
</gene>
<organism evidence="3 4">
    <name type="scientific">Marinibaculum pumilum</name>
    <dbReference type="NCBI Taxonomy" id="1766165"/>
    <lineage>
        <taxon>Bacteria</taxon>
        <taxon>Pseudomonadati</taxon>
        <taxon>Pseudomonadota</taxon>
        <taxon>Alphaproteobacteria</taxon>
        <taxon>Rhodospirillales</taxon>
        <taxon>Rhodospirillaceae</taxon>
        <taxon>Marinibaculum</taxon>
    </lineage>
</organism>
<dbReference type="SMART" id="SM00357">
    <property type="entry name" value="CSP"/>
    <property type="match status" value="2"/>
</dbReference>
<feature type="compositionally biased region" description="Basic and acidic residues" evidence="1">
    <location>
        <begin position="132"/>
        <end position="145"/>
    </location>
</feature>
<protein>
    <submittedName>
        <fullName evidence="3">Cold-shock protein</fullName>
    </submittedName>
</protein>
<dbReference type="InterPro" id="IPR011129">
    <property type="entry name" value="CSD"/>
</dbReference>
<feature type="domain" description="CSD" evidence="2">
    <location>
        <begin position="16"/>
        <end position="81"/>
    </location>
</feature>
<dbReference type="Gene3D" id="2.40.50.140">
    <property type="entry name" value="Nucleic acid-binding proteins"/>
    <property type="match status" value="2"/>
</dbReference>
<dbReference type="EMBL" id="JBHRTR010000005">
    <property type="protein sequence ID" value="MFC3226017.1"/>
    <property type="molecule type" value="Genomic_DNA"/>
</dbReference>
<dbReference type="InterPro" id="IPR050181">
    <property type="entry name" value="Cold_shock_domain"/>
</dbReference>
<name>A0ABV7KUP3_9PROT</name>